<proteinExistence type="predicted"/>
<organism evidence="3 4">
    <name type="scientific">Membranihabitans marinus</name>
    <dbReference type="NCBI Taxonomy" id="1227546"/>
    <lineage>
        <taxon>Bacteria</taxon>
        <taxon>Pseudomonadati</taxon>
        <taxon>Bacteroidota</taxon>
        <taxon>Saprospiria</taxon>
        <taxon>Saprospirales</taxon>
        <taxon>Saprospiraceae</taxon>
        <taxon>Membranihabitans</taxon>
    </lineage>
</organism>
<feature type="region of interest" description="Disordered" evidence="1">
    <location>
        <begin position="74"/>
        <end position="133"/>
    </location>
</feature>
<comment type="caution">
    <text evidence="3">The sequence shown here is derived from an EMBL/GenBank/DDBJ whole genome shotgun (WGS) entry which is preliminary data.</text>
</comment>
<feature type="chain" id="PRO_5036887780" evidence="2">
    <location>
        <begin position="26"/>
        <end position="133"/>
    </location>
</feature>
<dbReference type="Gene3D" id="1.20.120.1490">
    <property type="match status" value="1"/>
</dbReference>
<gene>
    <name evidence="3" type="ORF">KUV50_10800</name>
</gene>
<evidence type="ECO:0000313" key="3">
    <source>
        <dbReference type="EMBL" id="MBY5958624.1"/>
    </source>
</evidence>
<evidence type="ECO:0000313" key="4">
    <source>
        <dbReference type="Proteomes" id="UP000753961"/>
    </source>
</evidence>
<feature type="signal peptide" evidence="2">
    <location>
        <begin position="1"/>
        <end position="25"/>
    </location>
</feature>
<dbReference type="AlphaFoldDB" id="A0A953HP10"/>
<accession>A0A953HP10</accession>
<dbReference type="EMBL" id="JAHVHU010000009">
    <property type="protein sequence ID" value="MBY5958624.1"/>
    <property type="molecule type" value="Genomic_DNA"/>
</dbReference>
<name>A0A953HP10_9BACT</name>
<protein>
    <submittedName>
        <fullName evidence="3">DUF4890 domain-containing protein</fullName>
    </submittedName>
</protein>
<evidence type="ECO:0000256" key="2">
    <source>
        <dbReference type="SAM" id="SignalP"/>
    </source>
</evidence>
<feature type="compositionally biased region" description="Basic residues" evidence="1">
    <location>
        <begin position="121"/>
        <end position="133"/>
    </location>
</feature>
<dbReference type="RefSeq" id="WP_222580157.1">
    <property type="nucleotide sequence ID" value="NZ_JAHVHU010000009.1"/>
</dbReference>
<feature type="compositionally biased region" description="Basic and acidic residues" evidence="1">
    <location>
        <begin position="90"/>
        <end position="119"/>
    </location>
</feature>
<evidence type="ECO:0000256" key="1">
    <source>
        <dbReference type="SAM" id="MobiDB-lite"/>
    </source>
</evidence>
<reference evidence="3" key="1">
    <citation type="submission" date="2021-06" db="EMBL/GenBank/DDBJ databases">
        <title>44 bacteria genomes isolated from Dapeng, Shenzhen.</title>
        <authorList>
            <person name="Zheng W."/>
            <person name="Yu S."/>
            <person name="Huang Y."/>
        </authorList>
    </citation>
    <scope>NUCLEOTIDE SEQUENCE</scope>
    <source>
        <strain evidence="3">DP5N28-2</strain>
    </source>
</reference>
<keyword evidence="2" id="KW-0732">Signal</keyword>
<sequence length="133" mass="15263">MKPFIKSITLTVFALFVGITTYAQRGEGPTTPEEMADKQTERMAKHLELTEEQKKEVRAINLDYAQKMMEIRKETKEDRSAARASMKSMNQEKSEALKKVLSEEQLEKLEKADSRENQSKRGNRGKGRRGNRG</sequence>
<dbReference type="Proteomes" id="UP000753961">
    <property type="component" value="Unassembled WGS sequence"/>
</dbReference>
<keyword evidence="4" id="KW-1185">Reference proteome</keyword>